<dbReference type="InterPro" id="IPR029058">
    <property type="entry name" value="AB_hydrolase_fold"/>
</dbReference>
<dbReference type="InterPro" id="IPR019819">
    <property type="entry name" value="Carboxylesterase_B_CS"/>
</dbReference>
<feature type="domain" description="Carboxylesterase type B" evidence="7">
    <location>
        <begin position="2"/>
        <end position="538"/>
    </location>
</feature>
<comment type="caution">
    <text evidence="8">The sequence shown here is derived from an EMBL/GenBank/DDBJ whole genome shotgun (WGS) entry which is preliminary data.</text>
</comment>
<evidence type="ECO:0000256" key="6">
    <source>
        <dbReference type="SAM" id="MobiDB-lite"/>
    </source>
</evidence>
<dbReference type="PANTHER" id="PTHR43142:SF1">
    <property type="entry name" value="CARBOXYLIC ESTER HYDROLASE"/>
    <property type="match status" value="1"/>
</dbReference>
<evidence type="ECO:0000256" key="2">
    <source>
        <dbReference type="ARBA" id="ARBA00022487"/>
    </source>
</evidence>
<dbReference type="Pfam" id="PF00135">
    <property type="entry name" value="COesterase"/>
    <property type="match status" value="1"/>
</dbReference>
<organism evidence="8 9">
    <name type="scientific">Megalurothrips usitatus</name>
    <name type="common">bean blossom thrips</name>
    <dbReference type="NCBI Taxonomy" id="439358"/>
    <lineage>
        <taxon>Eukaryota</taxon>
        <taxon>Metazoa</taxon>
        <taxon>Ecdysozoa</taxon>
        <taxon>Arthropoda</taxon>
        <taxon>Hexapoda</taxon>
        <taxon>Insecta</taxon>
        <taxon>Pterygota</taxon>
        <taxon>Neoptera</taxon>
        <taxon>Paraneoptera</taxon>
        <taxon>Thysanoptera</taxon>
        <taxon>Terebrantia</taxon>
        <taxon>Thripoidea</taxon>
        <taxon>Thripidae</taxon>
        <taxon>Megalurothrips</taxon>
    </lineage>
</organism>
<keyword evidence="4" id="KW-0325">Glycoprotein</keyword>
<keyword evidence="2" id="KW-0719">Serine esterase</keyword>
<dbReference type="EC" id="3.1.1.-" evidence="5"/>
<keyword evidence="9" id="KW-1185">Reference proteome</keyword>
<dbReference type="Proteomes" id="UP001075354">
    <property type="component" value="Chromosome 2"/>
</dbReference>
<evidence type="ECO:0000256" key="1">
    <source>
        <dbReference type="ARBA" id="ARBA00005964"/>
    </source>
</evidence>
<gene>
    <name evidence="8" type="ORF">ONE63_005412</name>
</gene>
<sequence length="585" mass="63994">MHAFLGIPYAKPPVGELRFKAPQPPEPWADVRDAGREGNICMQPFVKVTLRPRSLAPRDLRAFMSTVPVMMGRARKLLRQSEDCLYLNVYTPQSPEGKSRPRPVMFWIHGGAFLFGDGDQDAYGPDYFVDSGVVVVSVNYRLGAFGFLSTATADAPGNAGLKDQVLALRWVRDNIAAFGGDPDRVTVYGESAGAVCAHLHTLSPLSRGLFHAVIASSGTGLHDWAMAARPLPRAQELARQVGVDAATPAGLVAGLRRKGAWSLIRGCLRMENVEERPLGTELAFLPVVEPTGPGAFLSEQPAAVLREGRQAPVPVMVGTNSGEGLLWFMTNPMSVYTNPASESSMARLAARLGGHLFLTDEMHAALSPRQRDQCHAEVMRHYFGARTLCKATLPQFLDLFGDMCFINCLYVSTRLHAAAGVAPVFVYHLSYEGRLGFLKRLLWLNDYPGVAHADELGYLFRIAILPDVPEVGPDSPEVAHRRTLLKLWCSFMETGEPTPPQPGVTWTPSWRAGAMDYLDIGDTLRMRRDPPSERIVFWDGLYRKYLGTSILSADAGFRQEGPDVAEEAGAGDPGERDPLLGVATR</sequence>
<dbReference type="Gene3D" id="3.40.50.1820">
    <property type="entry name" value="alpha/beta hydrolase"/>
    <property type="match status" value="1"/>
</dbReference>
<evidence type="ECO:0000259" key="7">
    <source>
        <dbReference type="Pfam" id="PF00135"/>
    </source>
</evidence>
<dbReference type="PROSITE" id="PS00122">
    <property type="entry name" value="CARBOXYLESTERASE_B_1"/>
    <property type="match status" value="1"/>
</dbReference>
<dbReference type="AlphaFoldDB" id="A0AAV7XXX4"/>
<dbReference type="PROSITE" id="PS00941">
    <property type="entry name" value="CARBOXYLESTERASE_B_2"/>
    <property type="match status" value="1"/>
</dbReference>
<keyword evidence="3 5" id="KW-0378">Hydrolase</keyword>
<accession>A0AAV7XXX4</accession>
<name>A0AAV7XXX4_9NEOP</name>
<dbReference type="InterPro" id="IPR002018">
    <property type="entry name" value="CarbesteraseB"/>
</dbReference>
<evidence type="ECO:0000313" key="9">
    <source>
        <dbReference type="Proteomes" id="UP001075354"/>
    </source>
</evidence>
<protein>
    <recommendedName>
        <fullName evidence="5">Carboxylic ester hydrolase</fullName>
        <ecNumber evidence="5">3.1.1.-</ecNumber>
    </recommendedName>
</protein>
<reference evidence="8" key="1">
    <citation type="submission" date="2022-12" db="EMBL/GenBank/DDBJ databases">
        <title>Chromosome-level genome assembly of the bean flower thrips Megalurothrips usitatus.</title>
        <authorList>
            <person name="Ma L."/>
            <person name="Liu Q."/>
            <person name="Li H."/>
            <person name="Cai W."/>
        </authorList>
    </citation>
    <scope>NUCLEOTIDE SEQUENCE</scope>
    <source>
        <strain evidence="8">Cailab_2022a</strain>
    </source>
</reference>
<dbReference type="SUPFAM" id="SSF53474">
    <property type="entry name" value="alpha/beta-Hydrolases"/>
    <property type="match status" value="1"/>
</dbReference>
<evidence type="ECO:0000256" key="3">
    <source>
        <dbReference type="ARBA" id="ARBA00022801"/>
    </source>
</evidence>
<dbReference type="PANTHER" id="PTHR43142">
    <property type="entry name" value="CARBOXYLIC ESTER HYDROLASE"/>
    <property type="match status" value="1"/>
</dbReference>
<dbReference type="GO" id="GO:0052689">
    <property type="term" value="F:carboxylic ester hydrolase activity"/>
    <property type="evidence" value="ECO:0007669"/>
    <property type="project" value="UniProtKB-KW"/>
</dbReference>
<evidence type="ECO:0000313" key="8">
    <source>
        <dbReference type="EMBL" id="KAJ1530522.1"/>
    </source>
</evidence>
<comment type="similarity">
    <text evidence="1 5">Belongs to the type-B carboxylesterase/lipase family.</text>
</comment>
<dbReference type="EMBL" id="JAPTSV010000002">
    <property type="protein sequence ID" value="KAJ1530522.1"/>
    <property type="molecule type" value="Genomic_DNA"/>
</dbReference>
<evidence type="ECO:0000256" key="5">
    <source>
        <dbReference type="RuleBase" id="RU361235"/>
    </source>
</evidence>
<evidence type="ECO:0000256" key="4">
    <source>
        <dbReference type="ARBA" id="ARBA00023180"/>
    </source>
</evidence>
<dbReference type="InterPro" id="IPR019826">
    <property type="entry name" value="Carboxylesterase_B_AS"/>
</dbReference>
<feature type="region of interest" description="Disordered" evidence="6">
    <location>
        <begin position="557"/>
        <end position="585"/>
    </location>
</feature>
<proteinExistence type="inferred from homology"/>